<protein>
    <submittedName>
        <fullName evidence="1">Uncharacterized protein</fullName>
    </submittedName>
</protein>
<proteinExistence type="predicted"/>
<evidence type="ECO:0000313" key="1">
    <source>
        <dbReference type="EMBL" id="MBB5328908.1"/>
    </source>
</evidence>
<reference evidence="1 2" key="1">
    <citation type="submission" date="2020-08" db="EMBL/GenBank/DDBJ databases">
        <title>Genomic Encyclopedia of Type Strains, Phase IV (KMG-V): Genome sequencing to study the core and pangenomes of soil and plant-associated prokaryotes.</title>
        <authorList>
            <person name="Whitman W."/>
        </authorList>
    </citation>
    <scope>NUCLEOTIDE SEQUENCE [LARGE SCALE GENOMIC DNA]</scope>
    <source>
        <strain evidence="1 2">X5P2</strain>
    </source>
</reference>
<organism evidence="1 2">
    <name type="scientific">Tunturiibacter gelidiferens</name>
    <dbReference type="NCBI Taxonomy" id="3069689"/>
    <lineage>
        <taxon>Bacteria</taxon>
        <taxon>Pseudomonadati</taxon>
        <taxon>Acidobacteriota</taxon>
        <taxon>Terriglobia</taxon>
        <taxon>Terriglobales</taxon>
        <taxon>Acidobacteriaceae</taxon>
        <taxon>Tunturiibacter</taxon>
    </lineage>
</organism>
<dbReference type="AlphaFoldDB" id="A0A9X0QEK6"/>
<keyword evidence="2" id="KW-1185">Reference proteome</keyword>
<accession>A0A9X0QEK6</accession>
<dbReference type="Proteomes" id="UP000535182">
    <property type="component" value="Unassembled WGS sequence"/>
</dbReference>
<comment type="caution">
    <text evidence="1">The sequence shown here is derived from an EMBL/GenBank/DDBJ whole genome shotgun (WGS) entry which is preliminary data.</text>
</comment>
<name>A0A9X0QEK6_9BACT</name>
<dbReference type="EMBL" id="JACHEB010000005">
    <property type="protein sequence ID" value="MBB5328908.1"/>
    <property type="molecule type" value="Genomic_DNA"/>
</dbReference>
<sequence length="77" mass="8616">MQVHLFRGPGRIFGCTENATGSNLPSQLGPWNSFKSITLNRDEEPTPGINTRECLDDIKNYGFHLTDAHVRITEKAT</sequence>
<gene>
    <name evidence="1" type="ORF">HDF14_002524</name>
</gene>
<evidence type="ECO:0000313" key="2">
    <source>
        <dbReference type="Proteomes" id="UP000535182"/>
    </source>
</evidence>